<accession>A0ABS9HPS7</accession>
<name>A0ABS9HPS7_9CORY</name>
<evidence type="ECO:0000313" key="2">
    <source>
        <dbReference type="EMBL" id="MCF6774895.1"/>
    </source>
</evidence>
<keyword evidence="3" id="KW-1185">Reference proteome</keyword>
<dbReference type="Proteomes" id="UP001200604">
    <property type="component" value="Unassembled WGS sequence"/>
</dbReference>
<evidence type="ECO:0000256" key="1">
    <source>
        <dbReference type="SAM" id="MobiDB-lite"/>
    </source>
</evidence>
<dbReference type="EMBL" id="JAKJKU010000014">
    <property type="protein sequence ID" value="MCF6774895.1"/>
    <property type="molecule type" value="Genomic_DNA"/>
</dbReference>
<evidence type="ECO:0000313" key="3">
    <source>
        <dbReference type="Proteomes" id="UP001200604"/>
    </source>
</evidence>
<proteinExistence type="predicted"/>
<comment type="caution">
    <text evidence="2">The sequence shown here is derived from an EMBL/GenBank/DDBJ whole genome shotgun (WGS) entry which is preliminary data.</text>
</comment>
<sequence length="82" mass="9084">MQHRKPTSDGPEFAPAPRLRWRAGQDVAARAGIQPDRTRRTPLMRRASECFVDARPTPTPTPSIGCRALKPVPSLQGQSKPR</sequence>
<organism evidence="2 3">
    <name type="scientific">Corynebacterium parakroppenstedtii</name>
    <dbReference type="NCBI Taxonomy" id="2828363"/>
    <lineage>
        <taxon>Bacteria</taxon>
        <taxon>Bacillati</taxon>
        <taxon>Actinomycetota</taxon>
        <taxon>Actinomycetes</taxon>
        <taxon>Mycobacteriales</taxon>
        <taxon>Corynebacteriaceae</taxon>
        <taxon>Corynebacterium</taxon>
    </lineage>
</organism>
<feature type="region of interest" description="Disordered" evidence="1">
    <location>
        <begin position="25"/>
        <end position="82"/>
    </location>
</feature>
<reference evidence="2 3" key="1">
    <citation type="submission" date="2022-01" db="EMBL/GenBank/DDBJ databases">
        <title>Identification and Characterization of Corynebacterium sp.</title>
        <authorList>
            <person name="Luo Q."/>
            <person name="Qu P."/>
            <person name="Chen Q."/>
        </authorList>
    </citation>
    <scope>NUCLEOTIDE SEQUENCE [LARGE SCALE GENOMIC DNA]</scope>
    <source>
        <strain evidence="2 3">MC-12</strain>
    </source>
</reference>
<gene>
    <name evidence="2" type="ORF">L3H44_10900</name>
</gene>
<protein>
    <submittedName>
        <fullName evidence="2">Uncharacterized protein</fullName>
    </submittedName>
</protein>